<feature type="chain" id="PRO_5044852946" evidence="1">
    <location>
        <begin position="23"/>
        <end position="186"/>
    </location>
</feature>
<keyword evidence="1" id="KW-0732">Signal</keyword>
<name>A0ABD0XYU3_9HEMI</name>
<protein>
    <submittedName>
        <fullName evidence="2">Uncharacterized protein</fullName>
    </submittedName>
</protein>
<dbReference type="AlphaFoldDB" id="A0ABD0XYU3"/>
<accession>A0ABD0XYU3</accession>
<comment type="caution">
    <text evidence="2">The sequence shown here is derived from an EMBL/GenBank/DDBJ whole genome shotgun (WGS) entry which is preliminary data.</text>
</comment>
<dbReference type="EMBL" id="JBFDAA010000019">
    <property type="protein sequence ID" value="KAL1115815.1"/>
    <property type="molecule type" value="Genomic_DNA"/>
</dbReference>
<evidence type="ECO:0000313" key="3">
    <source>
        <dbReference type="Proteomes" id="UP001558652"/>
    </source>
</evidence>
<sequence>MAGMGIGATLSSLLTALTFVAAVGEVSLGGALCDISEIADCEDAGTNEVYLQGNGLQKFNETVTLYSPNLTLPYQIGDNLQVFLSLSVFNNGRWQENVFRKNFGGICTLGRMFAPSLYNSLLKKAGRKRCPVPPGDYQLQGISFPIKLTWLFLPLGTFKNVVTFIKDDVTVGCKTFYIEIIPDRSS</sequence>
<reference evidence="2 3" key="1">
    <citation type="submission" date="2024-07" db="EMBL/GenBank/DDBJ databases">
        <title>Chromosome-level genome assembly of the water stick insect Ranatra chinensis (Heteroptera: Nepidae).</title>
        <authorList>
            <person name="Liu X."/>
        </authorList>
    </citation>
    <scope>NUCLEOTIDE SEQUENCE [LARGE SCALE GENOMIC DNA]</scope>
    <source>
        <strain evidence="2">Cailab_2021Rc</strain>
        <tissue evidence="2">Muscle</tissue>
    </source>
</reference>
<organism evidence="2 3">
    <name type="scientific">Ranatra chinensis</name>
    <dbReference type="NCBI Taxonomy" id="642074"/>
    <lineage>
        <taxon>Eukaryota</taxon>
        <taxon>Metazoa</taxon>
        <taxon>Ecdysozoa</taxon>
        <taxon>Arthropoda</taxon>
        <taxon>Hexapoda</taxon>
        <taxon>Insecta</taxon>
        <taxon>Pterygota</taxon>
        <taxon>Neoptera</taxon>
        <taxon>Paraneoptera</taxon>
        <taxon>Hemiptera</taxon>
        <taxon>Heteroptera</taxon>
        <taxon>Panheteroptera</taxon>
        <taxon>Nepomorpha</taxon>
        <taxon>Nepidae</taxon>
        <taxon>Ranatrinae</taxon>
        <taxon>Ranatra</taxon>
    </lineage>
</organism>
<proteinExistence type="predicted"/>
<evidence type="ECO:0000256" key="1">
    <source>
        <dbReference type="SAM" id="SignalP"/>
    </source>
</evidence>
<gene>
    <name evidence="2" type="ORF">AAG570_006105</name>
</gene>
<dbReference type="Proteomes" id="UP001558652">
    <property type="component" value="Unassembled WGS sequence"/>
</dbReference>
<keyword evidence="3" id="KW-1185">Reference proteome</keyword>
<evidence type="ECO:0000313" key="2">
    <source>
        <dbReference type="EMBL" id="KAL1115815.1"/>
    </source>
</evidence>
<feature type="signal peptide" evidence="1">
    <location>
        <begin position="1"/>
        <end position="22"/>
    </location>
</feature>